<sequence>MLQAAKDDHAYALKTFDDLDVKAAALIGYFSGGAGLVVVGAIAGIAEGKIGPATAIGIMPAFACAIASIVYGILVRQVGTVYRPSVTLAARYAADLTETGEVAFAGQWVLATALTLFGCDRKARLLMVATILSACSVGLLAVPLACAIVEQRAKVKTVAVPEVGPVERVKADSHPTGK</sequence>
<name>A0A225CY42_9BACT</name>
<reference evidence="3" key="1">
    <citation type="submission" date="2017-06" db="EMBL/GenBank/DDBJ databases">
        <title>Genome analysis of Fimbriiglobus ruber SP5, the first member of the order Planctomycetales with confirmed chitinolytic capability.</title>
        <authorList>
            <person name="Ravin N.V."/>
            <person name="Rakitin A.L."/>
            <person name="Ivanova A.A."/>
            <person name="Beletsky A.V."/>
            <person name="Kulichevskaya I.S."/>
            <person name="Mardanov A.V."/>
            <person name="Dedysh S.N."/>
        </authorList>
    </citation>
    <scope>NUCLEOTIDE SEQUENCE [LARGE SCALE GENOMIC DNA]</scope>
    <source>
        <strain evidence="3">SP5</strain>
    </source>
</reference>
<keyword evidence="1" id="KW-0812">Transmembrane</keyword>
<dbReference type="EMBL" id="NIDE01000020">
    <property type="protein sequence ID" value="OWK34290.1"/>
    <property type="molecule type" value="Genomic_DNA"/>
</dbReference>
<keyword evidence="3" id="KW-1185">Reference proteome</keyword>
<comment type="caution">
    <text evidence="2">The sequence shown here is derived from an EMBL/GenBank/DDBJ whole genome shotgun (WGS) entry which is preliminary data.</text>
</comment>
<evidence type="ECO:0000313" key="3">
    <source>
        <dbReference type="Proteomes" id="UP000214646"/>
    </source>
</evidence>
<feature type="transmembrane region" description="Helical" evidence="1">
    <location>
        <begin position="23"/>
        <end position="46"/>
    </location>
</feature>
<accession>A0A225CY42</accession>
<proteinExistence type="predicted"/>
<dbReference type="Proteomes" id="UP000214646">
    <property type="component" value="Unassembled WGS sequence"/>
</dbReference>
<dbReference type="AlphaFoldDB" id="A0A225CY42"/>
<evidence type="ECO:0000313" key="2">
    <source>
        <dbReference type="EMBL" id="OWK34290.1"/>
    </source>
</evidence>
<feature type="transmembrane region" description="Helical" evidence="1">
    <location>
        <begin position="53"/>
        <end position="74"/>
    </location>
</feature>
<organism evidence="2 3">
    <name type="scientific">Fimbriiglobus ruber</name>
    <dbReference type="NCBI Taxonomy" id="1908690"/>
    <lineage>
        <taxon>Bacteria</taxon>
        <taxon>Pseudomonadati</taxon>
        <taxon>Planctomycetota</taxon>
        <taxon>Planctomycetia</taxon>
        <taxon>Gemmatales</taxon>
        <taxon>Gemmataceae</taxon>
        <taxon>Fimbriiglobus</taxon>
    </lineage>
</organism>
<feature type="transmembrane region" description="Helical" evidence="1">
    <location>
        <begin position="125"/>
        <end position="149"/>
    </location>
</feature>
<gene>
    <name evidence="2" type="ORF">FRUB_10261</name>
</gene>
<protein>
    <submittedName>
        <fullName evidence="2">Uncharacterized protein</fullName>
    </submittedName>
</protein>
<keyword evidence="1" id="KW-0472">Membrane</keyword>
<keyword evidence="1" id="KW-1133">Transmembrane helix</keyword>
<evidence type="ECO:0000256" key="1">
    <source>
        <dbReference type="SAM" id="Phobius"/>
    </source>
</evidence>